<dbReference type="AlphaFoldDB" id="A0A140L0N9"/>
<dbReference type="SUPFAM" id="SSF69118">
    <property type="entry name" value="AhpD-like"/>
    <property type="match status" value="1"/>
</dbReference>
<dbReference type="RefSeq" id="WP_157065019.1">
    <property type="nucleotide sequence ID" value="NZ_LOEE01000064.1"/>
</dbReference>
<dbReference type="Gene3D" id="1.20.1290.10">
    <property type="entry name" value="AhpD-like"/>
    <property type="match status" value="1"/>
</dbReference>
<accession>A0A140L0N9</accession>
<keyword evidence="2" id="KW-1185">Reference proteome</keyword>
<sequence>MAKQFGVSEESIDAMADKEDNPHLFTERELAALEFAEVVTKDSNNVSDDLWNRLRKHFDEGEIIELACVIGVFNYFNRFNNAFNMDITK</sequence>
<evidence type="ECO:0000313" key="1">
    <source>
        <dbReference type="EMBL" id="KXG74114.1"/>
    </source>
</evidence>
<dbReference type="PANTHER" id="PTHR34846">
    <property type="entry name" value="4-CARBOXYMUCONOLACTONE DECARBOXYLASE FAMILY PROTEIN (AFU_ORTHOLOGUE AFUA_6G11590)"/>
    <property type="match status" value="1"/>
</dbReference>
<name>A0A140L0N9_9FIRM</name>
<dbReference type="Proteomes" id="UP000070456">
    <property type="component" value="Unassembled WGS sequence"/>
</dbReference>
<dbReference type="OrthoDB" id="1955123at2"/>
<protein>
    <recommendedName>
        <fullName evidence="3">Carboxymuconolactone decarboxylase-like domain-containing protein</fullName>
    </recommendedName>
</protein>
<comment type="caution">
    <text evidence="1">The sequence shown here is derived from an EMBL/GenBank/DDBJ whole genome shotgun (WGS) entry which is preliminary data.</text>
</comment>
<organism evidence="1 2">
    <name type="scientific">Thermotalea metallivorans</name>
    <dbReference type="NCBI Taxonomy" id="520762"/>
    <lineage>
        <taxon>Bacteria</taxon>
        <taxon>Bacillati</taxon>
        <taxon>Bacillota</taxon>
        <taxon>Clostridia</taxon>
        <taxon>Peptostreptococcales</taxon>
        <taxon>Thermotaleaceae</taxon>
        <taxon>Thermotalea</taxon>
    </lineage>
</organism>
<dbReference type="EMBL" id="LOEE01000064">
    <property type="protein sequence ID" value="KXG74114.1"/>
    <property type="molecule type" value="Genomic_DNA"/>
</dbReference>
<proteinExistence type="predicted"/>
<dbReference type="STRING" id="520762.AN619_26290"/>
<gene>
    <name evidence="1" type="ORF">AN619_26290</name>
</gene>
<dbReference type="InterPro" id="IPR029032">
    <property type="entry name" value="AhpD-like"/>
</dbReference>
<dbReference type="PANTHER" id="PTHR34846:SF10">
    <property type="entry name" value="CYTOPLASMIC PROTEIN"/>
    <property type="match status" value="1"/>
</dbReference>
<reference evidence="1 2" key="1">
    <citation type="submission" date="2015-12" db="EMBL/GenBank/DDBJ databases">
        <title>Draft genome sequence of the thermoanaerobe Thermotalea metallivorans, an isolate from the runoff channel of the Great Artesian Basin, Australia.</title>
        <authorList>
            <person name="Patel B.K."/>
        </authorList>
    </citation>
    <scope>NUCLEOTIDE SEQUENCE [LARGE SCALE GENOMIC DNA]</scope>
    <source>
        <strain evidence="1 2">B2-1</strain>
    </source>
</reference>
<evidence type="ECO:0000313" key="2">
    <source>
        <dbReference type="Proteomes" id="UP000070456"/>
    </source>
</evidence>
<evidence type="ECO:0008006" key="3">
    <source>
        <dbReference type="Google" id="ProtNLM"/>
    </source>
</evidence>